<evidence type="ECO:0000256" key="5">
    <source>
        <dbReference type="ARBA" id="ARBA00020603"/>
    </source>
</evidence>
<dbReference type="InParanoid" id="A0A369J599"/>
<evidence type="ECO:0000256" key="9">
    <source>
        <dbReference type="ARBA" id="ARBA00022737"/>
    </source>
</evidence>
<dbReference type="PANTHER" id="PTHR11774:SF4">
    <property type="entry name" value="GERANYLGERANYL TRANSFERASE TYPE-1 SUBUNIT BETA"/>
    <property type="match status" value="1"/>
</dbReference>
<dbReference type="Gene3D" id="1.50.10.20">
    <property type="match status" value="1"/>
</dbReference>
<evidence type="ECO:0000256" key="11">
    <source>
        <dbReference type="ARBA" id="ARBA00022842"/>
    </source>
</evidence>
<dbReference type="STRING" id="39966.A0A369J599"/>
<evidence type="ECO:0000256" key="8">
    <source>
        <dbReference type="ARBA" id="ARBA00022723"/>
    </source>
</evidence>
<evidence type="ECO:0000256" key="2">
    <source>
        <dbReference type="ARBA" id="ARBA00001947"/>
    </source>
</evidence>
<dbReference type="InterPro" id="IPR041960">
    <property type="entry name" value="GGTase_I_beta"/>
</dbReference>
<keyword evidence="16" id="KW-1185">Reference proteome</keyword>
<reference evidence="15" key="1">
    <citation type="submission" date="2018-04" db="EMBL/GenBank/DDBJ databases">
        <title>Whole genome sequencing of Hypsizygus marmoreus.</title>
        <authorList>
            <person name="Choi I.-G."/>
            <person name="Min B."/>
            <person name="Kim J.-G."/>
            <person name="Kim S."/>
            <person name="Oh Y.-L."/>
            <person name="Kong W.-S."/>
            <person name="Park H."/>
            <person name="Jeong J."/>
            <person name="Song E.-S."/>
        </authorList>
    </citation>
    <scope>NUCLEOTIDE SEQUENCE [LARGE SCALE GENOMIC DNA]</scope>
    <source>
        <strain evidence="15">51987-8</strain>
    </source>
</reference>
<evidence type="ECO:0000313" key="15">
    <source>
        <dbReference type="EMBL" id="RDB14684.1"/>
    </source>
</evidence>
<evidence type="ECO:0000256" key="13">
    <source>
        <dbReference type="SAM" id="MobiDB-lite"/>
    </source>
</evidence>
<dbReference type="OrthoDB" id="24893at2759"/>
<name>A0A369J599_HYPMA</name>
<dbReference type="EMBL" id="LUEZ02000096">
    <property type="protein sequence ID" value="RDB14684.1"/>
    <property type="molecule type" value="Genomic_DNA"/>
</dbReference>
<dbReference type="Pfam" id="PF00432">
    <property type="entry name" value="Prenyltrans"/>
    <property type="match status" value="1"/>
</dbReference>
<dbReference type="GO" id="GO:0046872">
    <property type="term" value="F:metal ion binding"/>
    <property type="evidence" value="ECO:0007669"/>
    <property type="project" value="UniProtKB-KW"/>
</dbReference>
<feature type="region of interest" description="Disordered" evidence="13">
    <location>
        <begin position="73"/>
        <end position="93"/>
    </location>
</feature>
<evidence type="ECO:0000256" key="6">
    <source>
        <dbReference type="ARBA" id="ARBA00022602"/>
    </source>
</evidence>
<dbReference type="InterPro" id="IPR045089">
    <property type="entry name" value="PGGT1B-like"/>
</dbReference>
<keyword evidence="8" id="KW-0479">Metal-binding</keyword>
<accession>A0A369J599</accession>
<keyword evidence="10" id="KW-0862">Zinc</keyword>
<keyword evidence="6" id="KW-0637">Prenyltransferase</keyword>
<evidence type="ECO:0000256" key="1">
    <source>
        <dbReference type="ARBA" id="ARBA00001946"/>
    </source>
</evidence>
<evidence type="ECO:0000313" key="16">
    <source>
        <dbReference type="Proteomes" id="UP000076154"/>
    </source>
</evidence>
<comment type="cofactor">
    <cofactor evidence="2">
        <name>Zn(2+)</name>
        <dbReference type="ChEBI" id="CHEBI:29105"/>
    </cofactor>
</comment>
<keyword evidence="9" id="KW-0677">Repeat</keyword>
<keyword evidence="11" id="KW-0460">Magnesium</keyword>
<evidence type="ECO:0000256" key="10">
    <source>
        <dbReference type="ARBA" id="ARBA00022833"/>
    </source>
</evidence>
<proteinExistence type="inferred from homology"/>
<sequence length="358" mass="39411">MADFPSLARAGHAAHCLRCLSALPSSQTEVDASRLALAFYCIGSLDLLGVLQEKTTPTDRESWREWVWEQQTSGQHGSGFKPSPFMTAPPQAPGEAYTNYDTPHIIMTYTALLSLAILRDDFSRLDRPGLLRFIRSCQRENGSFSTVPGSNETDLRTLYCAFAISCMLDDWSAIDKDRAIAFIASCRSYEGGYGQAPFCEAQGGTTYIAIASLHLVPRTSSPLTPAERQLTMRWLVHNQADSGGFCGRTGKDADACYCFWAGAALQILGAKDLVQSRSLTMFLAKCQFKYGGIAKAPGEHPDPYHTYLSLAALSMYSPNLEPNHPSAASWRFDPLDPLLNAREETSQWARKHVPGHKV</sequence>
<evidence type="ECO:0000256" key="4">
    <source>
        <dbReference type="ARBA" id="ARBA00012700"/>
    </source>
</evidence>
<dbReference type="EC" id="2.5.1.59" evidence="4"/>
<dbReference type="CDD" id="cd02895">
    <property type="entry name" value="GGTase-I"/>
    <property type="match status" value="1"/>
</dbReference>
<dbReference type="SUPFAM" id="SSF48239">
    <property type="entry name" value="Terpenoid cyclases/Protein prenyltransferases"/>
    <property type="match status" value="1"/>
</dbReference>
<organism evidence="15 16">
    <name type="scientific">Hypsizygus marmoreus</name>
    <name type="common">White beech mushroom</name>
    <name type="synonym">Agaricus marmoreus</name>
    <dbReference type="NCBI Taxonomy" id="39966"/>
    <lineage>
        <taxon>Eukaryota</taxon>
        <taxon>Fungi</taxon>
        <taxon>Dikarya</taxon>
        <taxon>Basidiomycota</taxon>
        <taxon>Agaricomycotina</taxon>
        <taxon>Agaricomycetes</taxon>
        <taxon>Agaricomycetidae</taxon>
        <taxon>Agaricales</taxon>
        <taxon>Tricholomatineae</taxon>
        <taxon>Lyophyllaceae</taxon>
        <taxon>Hypsizygus</taxon>
    </lineage>
</organism>
<dbReference type="GO" id="GO:0005953">
    <property type="term" value="C:CAAX-protein geranylgeranyltransferase complex"/>
    <property type="evidence" value="ECO:0007669"/>
    <property type="project" value="InterPro"/>
</dbReference>
<feature type="domain" description="Prenyltransferase alpha-alpha toroid" evidence="14">
    <location>
        <begin position="7"/>
        <end position="339"/>
    </location>
</feature>
<dbReference type="FunCoup" id="A0A369J599">
    <property type="interactions" value="267"/>
</dbReference>
<dbReference type="InterPro" id="IPR008930">
    <property type="entry name" value="Terpenoid_cyclase/PrenylTrfase"/>
</dbReference>
<dbReference type="PANTHER" id="PTHR11774">
    <property type="entry name" value="GERANYLGERANYL TRANSFERASE TYPE BETA SUBUNIT"/>
    <property type="match status" value="1"/>
</dbReference>
<gene>
    <name evidence="15" type="primary">pggt1b</name>
    <name evidence="15" type="ORF">Hypma_016299</name>
</gene>
<dbReference type="AlphaFoldDB" id="A0A369J599"/>
<comment type="similarity">
    <text evidence="3">Belongs to the protein prenyltransferase subunit beta family.</text>
</comment>
<dbReference type="GO" id="GO:0004662">
    <property type="term" value="F:CAAX-protein geranylgeranyltransferase activity"/>
    <property type="evidence" value="ECO:0007669"/>
    <property type="project" value="UniProtKB-EC"/>
</dbReference>
<dbReference type="Proteomes" id="UP000076154">
    <property type="component" value="Unassembled WGS sequence"/>
</dbReference>
<evidence type="ECO:0000259" key="14">
    <source>
        <dbReference type="Pfam" id="PF00432"/>
    </source>
</evidence>
<evidence type="ECO:0000256" key="7">
    <source>
        <dbReference type="ARBA" id="ARBA00022679"/>
    </source>
</evidence>
<evidence type="ECO:0000256" key="12">
    <source>
        <dbReference type="ARBA" id="ARBA00031713"/>
    </source>
</evidence>
<dbReference type="InterPro" id="IPR001330">
    <property type="entry name" value="Prenyltrans"/>
</dbReference>
<comment type="cofactor">
    <cofactor evidence="1">
        <name>Mg(2+)</name>
        <dbReference type="ChEBI" id="CHEBI:18420"/>
    </cofactor>
</comment>
<evidence type="ECO:0000256" key="3">
    <source>
        <dbReference type="ARBA" id="ARBA00010497"/>
    </source>
</evidence>
<protein>
    <recommendedName>
        <fullName evidence="5">Geranylgeranyl transferase type-1 subunit beta</fullName>
        <ecNumber evidence="4">2.5.1.59</ecNumber>
    </recommendedName>
    <alternativeName>
        <fullName evidence="12">Geranylgeranyl transferase type I subunit beta</fullName>
    </alternativeName>
</protein>
<comment type="caution">
    <text evidence="15">The sequence shown here is derived from an EMBL/GenBank/DDBJ whole genome shotgun (WGS) entry which is preliminary data.</text>
</comment>
<keyword evidence="7 15" id="KW-0808">Transferase</keyword>